<proteinExistence type="predicted"/>
<accession>A0A4U9H8T9</accession>
<dbReference type="GO" id="GO:0004070">
    <property type="term" value="F:aspartate carbamoyltransferase activity"/>
    <property type="evidence" value="ECO:0007669"/>
    <property type="project" value="UniProtKB-EC"/>
</dbReference>
<evidence type="ECO:0000313" key="2">
    <source>
        <dbReference type="Proteomes" id="UP000307968"/>
    </source>
</evidence>
<name>A0A4U9H8T9_SERRU</name>
<sequence>MANPLYHKNIISINDLSREDLELVLRTAASLKAQRSRSC</sequence>
<dbReference type="EMBL" id="LR590463">
    <property type="protein sequence ID" value="VTP60100.1"/>
    <property type="molecule type" value="Genomic_DNA"/>
</dbReference>
<keyword evidence="1" id="KW-0808">Transferase</keyword>
<dbReference type="EC" id="2.1.3.2" evidence="1"/>
<dbReference type="Proteomes" id="UP000307968">
    <property type="component" value="Chromosome"/>
</dbReference>
<dbReference type="AlphaFoldDB" id="A0A4U9H8T9"/>
<organism evidence="1 2">
    <name type="scientific">Serratia rubidaea</name>
    <name type="common">Serratia marinorubra</name>
    <dbReference type="NCBI Taxonomy" id="61652"/>
    <lineage>
        <taxon>Bacteria</taxon>
        <taxon>Pseudomonadati</taxon>
        <taxon>Pseudomonadota</taxon>
        <taxon>Gammaproteobacteria</taxon>
        <taxon>Enterobacterales</taxon>
        <taxon>Yersiniaceae</taxon>
        <taxon>Serratia</taxon>
    </lineage>
</organism>
<protein>
    <submittedName>
        <fullName evidence="1">Aspartate carbamoyltransferase</fullName>
        <ecNumber evidence="1">2.1.3.2</ecNumber>
    </submittedName>
</protein>
<evidence type="ECO:0000313" key="1">
    <source>
        <dbReference type="EMBL" id="VTP60100.1"/>
    </source>
</evidence>
<reference evidence="1 2" key="1">
    <citation type="submission" date="2019-05" db="EMBL/GenBank/DDBJ databases">
        <authorList>
            <consortium name="Pathogen Informatics"/>
        </authorList>
    </citation>
    <scope>NUCLEOTIDE SEQUENCE [LARGE SCALE GENOMIC DNA]</scope>
    <source>
        <strain evidence="1 2">NCTC12971</strain>
    </source>
</reference>
<gene>
    <name evidence="1" type="primary">pyrB_3</name>
    <name evidence="1" type="ORF">NCTC12971_00560</name>
</gene>